<keyword evidence="3 6" id="KW-0812">Transmembrane</keyword>
<dbReference type="EMBL" id="CP102845">
    <property type="protein sequence ID" value="UVF18992.1"/>
    <property type="molecule type" value="Genomic_DNA"/>
</dbReference>
<evidence type="ECO:0000256" key="5">
    <source>
        <dbReference type="ARBA" id="ARBA00023136"/>
    </source>
</evidence>
<dbReference type="SUPFAM" id="SSF103473">
    <property type="entry name" value="MFS general substrate transporter"/>
    <property type="match status" value="1"/>
</dbReference>
<comment type="subcellular location">
    <subcellularLocation>
        <location evidence="1">Membrane</location>
        <topology evidence="1">Multi-pass membrane protein</topology>
    </subcellularLocation>
</comment>
<dbReference type="InterPro" id="IPR011701">
    <property type="entry name" value="MFS"/>
</dbReference>
<dbReference type="Pfam" id="PF07690">
    <property type="entry name" value="MFS_1"/>
    <property type="match status" value="1"/>
</dbReference>
<evidence type="ECO:0000256" key="3">
    <source>
        <dbReference type="ARBA" id="ARBA00022692"/>
    </source>
</evidence>
<feature type="transmembrane region" description="Helical" evidence="6">
    <location>
        <begin position="209"/>
        <end position="227"/>
    </location>
</feature>
<dbReference type="PANTHER" id="PTHR42718:SF9">
    <property type="entry name" value="MAJOR FACILITATOR SUPERFAMILY MULTIDRUG TRANSPORTER MFSC"/>
    <property type="match status" value="1"/>
</dbReference>
<proteinExistence type="predicted"/>
<dbReference type="PANTHER" id="PTHR42718">
    <property type="entry name" value="MAJOR FACILITATOR SUPERFAMILY MULTIDRUG TRANSPORTER MFSC"/>
    <property type="match status" value="1"/>
</dbReference>
<feature type="transmembrane region" description="Helical" evidence="6">
    <location>
        <begin position="111"/>
        <end position="136"/>
    </location>
</feature>
<dbReference type="InterPro" id="IPR020846">
    <property type="entry name" value="MFS_dom"/>
</dbReference>
<evidence type="ECO:0000256" key="1">
    <source>
        <dbReference type="ARBA" id="ARBA00004141"/>
    </source>
</evidence>
<feature type="transmembrane region" description="Helical" evidence="6">
    <location>
        <begin position="175"/>
        <end position="197"/>
    </location>
</feature>
<gene>
    <name evidence="8" type="ORF">HPT29_021400</name>
</gene>
<dbReference type="PROSITE" id="PS50850">
    <property type="entry name" value="MFS"/>
    <property type="match status" value="1"/>
</dbReference>
<keyword evidence="4 6" id="KW-1133">Transmembrane helix</keyword>
<feature type="transmembrane region" description="Helical" evidence="6">
    <location>
        <begin position="143"/>
        <end position="163"/>
    </location>
</feature>
<dbReference type="RefSeq" id="WP_173947532.1">
    <property type="nucleotide sequence ID" value="NZ_CP102845.1"/>
</dbReference>
<feature type="transmembrane region" description="Helical" evidence="6">
    <location>
        <begin position="314"/>
        <end position="335"/>
    </location>
</feature>
<feature type="transmembrane region" description="Helical" evidence="6">
    <location>
        <begin position="239"/>
        <end position="256"/>
    </location>
</feature>
<evidence type="ECO:0000313" key="8">
    <source>
        <dbReference type="EMBL" id="UVF18992.1"/>
    </source>
</evidence>
<evidence type="ECO:0000259" key="7">
    <source>
        <dbReference type="PROSITE" id="PS50850"/>
    </source>
</evidence>
<feature type="transmembrane region" description="Helical" evidence="6">
    <location>
        <begin position="496"/>
        <end position="518"/>
    </location>
</feature>
<sequence length="531" mass="54868">MSSSRDEPACAPRAMAGVLLMTGIILTAFADAVSGTLPALGRADMSGDLATTPDEFAWLDIVHTTARIMGFAAAPWLVSRVRPTDVVVAASLILATASGLAGLIINLETQAILRSVQGLAGGALLVAGQSIVFWVFPRAHQPLLQAVFAAGAVVAPGTIAPAFQGWIIDVWSWEWVFITVVAIGALAAGLIILSGVAVQRVRPTRPFDLIGFALLSMAVLPLTFVLSQGSRWDWLASERIVLGLTAAVLACAAFLVRQQRSGSQALLQTSAFATETFAFAFVISFVAGAALFGSAFVLPAFLTGVLGYTPLSAGSLLLPGSLPFLAALIVAAILVQKAKLPGLVLVPIGILMVMSAMWLLAQSNLQSGSGDMTLPLQIRGFGLGLMFLALTLMAFGQLRGAEVASGIAFFNIGRQLGGLMGVAGLQTLIDHRVALSSSVLGTYVTSGVTGVSERLAATSAALMARGLDAAPAANAARALLNRALGQQASIIAFDTAFATLALMFIAAVPILVCVKIGLSIIARRARQPVAV</sequence>
<feature type="transmembrane region" description="Helical" evidence="6">
    <location>
        <begin position="407"/>
        <end position="429"/>
    </location>
</feature>
<feature type="transmembrane region" description="Helical" evidence="6">
    <location>
        <begin position="86"/>
        <end position="105"/>
    </location>
</feature>
<evidence type="ECO:0000256" key="2">
    <source>
        <dbReference type="ARBA" id="ARBA00022448"/>
    </source>
</evidence>
<dbReference type="Gene3D" id="1.20.1250.20">
    <property type="entry name" value="MFS general substrate transporter like domains"/>
    <property type="match status" value="1"/>
</dbReference>
<evidence type="ECO:0000313" key="9">
    <source>
        <dbReference type="Proteomes" id="UP001017257"/>
    </source>
</evidence>
<dbReference type="Proteomes" id="UP001017257">
    <property type="component" value="Chromosome"/>
</dbReference>
<reference evidence="8" key="1">
    <citation type="submission" date="2022-08" db="EMBL/GenBank/DDBJ databases">
        <title>Microvirga terrae sp. nov., isolated from soil.</title>
        <authorList>
            <person name="Kim K.H."/>
            <person name="Seo Y.L."/>
            <person name="Kim J.M."/>
            <person name="Lee J.K."/>
            <person name="Han D.M."/>
            <person name="Jeon C.O."/>
        </authorList>
    </citation>
    <scope>NUCLEOTIDE SEQUENCE</scope>
    <source>
        <strain evidence="8">R24</strain>
    </source>
</reference>
<evidence type="ECO:0000256" key="4">
    <source>
        <dbReference type="ARBA" id="ARBA00022989"/>
    </source>
</evidence>
<feature type="transmembrane region" description="Helical" evidence="6">
    <location>
        <begin position="376"/>
        <end position="395"/>
    </location>
</feature>
<evidence type="ECO:0000256" key="6">
    <source>
        <dbReference type="SAM" id="Phobius"/>
    </source>
</evidence>
<keyword evidence="9" id="KW-1185">Reference proteome</keyword>
<organism evidence="8 9">
    <name type="scientific">Microvirga terrae</name>
    <dbReference type="NCBI Taxonomy" id="2740529"/>
    <lineage>
        <taxon>Bacteria</taxon>
        <taxon>Pseudomonadati</taxon>
        <taxon>Pseudomonadota</taxon>
        <taxon>Alphaproteobacteria</taxon>
        <taxon>Hyphomicrobiales</taxon>
        <taxon>Methylobacteriaceae</taxon>
        <taxon>Microvirga</taxon>
    </lineage>
</organism>
<feature type="domain" description="Major facilitator superfamily (MFS) profile" evidence="7">
    <location>
        <begin position="16"/>
        <end position="465"/>
    </location>
</feature>
<feature type="transmembrane region" description="Helical" evidence="6">
    <location>
        <begin position="277"/>
        <end position="302"/>
    </location>
</feature>
<dbReference type="InterPro" id="IPR036259">
    <property type="entry name" value="MFS_trans_sf"/>
</dbReference>
<name>A0ABY5RQC7_9HYPH</name>
<keyword evidence="2" id="KW-0813">Transport</keyword>
<keyword evidence="5 6" id="KW-0472">Membrane</keyword>
<protein>
    <submittedName>
        <fullName evidence="8">MFS transporter</fullName>
    </submittedName>
</protein>
<feature type="transmembrane region" description="Helical" evidence="6">
    <location>
        <begin position="342"/>
        <end position="361"/>
    </location>
</feature>
<accession>A0ABY5RQC7</accession>